<keyword evidence="4" id="KW-1185">Reference proteome</keyword>
<protein>
    <recommendedName>
        <fullName evidence="2">Barstar (barnase inhibitor) domain-containing protein</fullName>
    </recommendedName>
</protein>
<comment type="caution">
    <text evidence="3">The sequence shown here is derived from an EMBL/GenBank/DDBJ whole genome shotgun (WGS) entry which is preliminary data.</text>
</comment>
<proteinExistence type="inferred from homology"/>
<dbReference type="Pfam" id="PF01337">
    <property type="entry name" value="Barstar"/>
    <property type="match status" value="1"/>
</dbReference>
<dbReference type="Proteomes" id="UP000286947">
    <property type="component" value="Unassembled WGS sequence"/>
</dbReference>
<accession>A0A433SA22</accession>
<dbReference type="InterPro" id="IPR000468">
    <property type="entry name" value="Barstar"/>
</dbReference>
<name>A0A433SA22_9BURK</name>
<evidence type="ECO:0000313" key="4">
    <source>
        <dbReference type="Proteomes" id="UP000286947"/>
    </source>
</evidence>
<comment type="similarity">
    <text evidence="1">Belongs to the barstar family.</text>
</comment>
<gene>
    <name evidence="3" type="ORF">CUZ56_02884</name>
</gene>
<dbReference type="EMBL" id="PQSP01000011">
    <property type="protein sequence ID" value="RUS65585.1"/>
    <property type="molecule type" value="Genomic_DNA"/>
</dbReference>
<feature type="domain" description="Barstar (barnase inhibitor)" evidence="2">
    <location>
        <begin position="31"/>
        <end position="127"/>
    </location>
</feature>
<sequence>MLQTTDTNVVQSIRAFQPQALKNEAMKLAHHFLYADLGLARSRTQVFRMIARGFRLPLAKAKNHEHLHHCMTEVLRQSGPQKGFVVVLDHIPSALKFGAEARERLLDIFRDMADYWAKRRVPFRVFYTFAVAARQELEADISVPQADNHEAADAGLNKRRGRKPQMRMAKNLLFMRSVFDTHLFKQAA</sequence>
<evidence type="ECO:0000256" key="1">
    <source>
        <dbReference type="ARBA" id="ARBA00006845"/>
    </source>
</evidence>
<organism evidence="3 4">
    <name type="scientific">Saezia sanguinis</name>
    <dbReference type="NCBI Taxonomy" id="1965230"/>
    <lineage>
        <taxon>Bacteria</taxon>
        <taxon>Pseudomonadati</taxon>
        <taxon>Pseudomonadota</taxon>
        <taxon>Betaproteobacteria</taxon>
        <taxon>Burkholderiales</taxon>
        <taxon>Saeziaceae</taxon>
        <taxon>Saezia</taxon>
    </lineage>
</organism>
<evidence type="ECO:0000259" key="2">
    <source>
        <dbReference type="Pfam" id="PF01337"/>
    </source>
</evidence>
<evidence type="ECO:0000313" key="3">
    <source>
        <dbReference type="EMBL" id="RUS65585.1"/>
    </source>
</evidence>
<dbReference type="AlphaFoldDB" id="A0A433SA22"/>
<dbReference type="SUPFAM" id="SSF52038">
    <property type="entry name" value="Barstar-related"/>
    <property type="match status" value="1"/>
</dbReference>
<reference evidence="3 4" key="1">
    <citation type="submission" date="2018-01" db="EMBL/GenBank/DDBJ databases">
        <title>Saezia sanguinis gen. nov., sp. nov., in the order Burkholderiales isolated from human blood.</title>
        <authorList>
            <person name="Medina-Pascual M.J."/>
            <person name="Valdezate S."/>
            <person name="Monzon S."/>
            <person name="Cuesta I."/>
            <person name="Carrasco G."/>
            <person name="Villalon P."/>
            <person name="Saez-Nieto J.A."/>
        </authorList>
    </citation>
    <scope>NUCLEOTIDE SEQUENCE [LARGE SCALE GENOMIC DNA]</scope>
    <source>
        <strain evidence="3 4">CNM695-12</strain>
    </source>
</reference>
<dbReference type="InterPro" id="IPR035905">
    <property type="entry name" value="Barstar-like_sf"/>
</dbReference>